<gene>
    <name evidence="1" type="ORF">A1507_11500</name>
</gene>
<evidence type="ECO:0000313" key="2">
    <source>
        <dbReference type="Proteomes" id="UP000077857"/>
    </source>
</evidence>
<accession>A0A177NFC8</accession>
<organism evidence="1 2">
    <name type="scientific">Methylomonas koyamae</name>
    <dbReference type="NCBI Taxonomy" id="702114"/>
    <lineage>
        <taxon>Bacteria</taxon>
        <taxon>Pseudomonadati</taxon>
        <taxon>Pseudomonadota</taxon>
        <taxon>Gammaproteobacteria</taxon>
        <taxon>Methylococcales</taxon>
        <taxon>Methylococcaceae</taxon>
        <taxon>Methylomonas</taxon>
    </lineage>
</organism>
<sequence length="115" mass="12792">MINKASLIFFASLIFSTAWLRSGYRFMTRIIDNASASDARVLALDPWSERFLTSEKNNVILIRSPRGEPVMRVFFTALGGKPDSNEFVVPANAVSALAFLCGLIQTKKTGRRFST</sequence>
<protein>
    <submittedName>
        <fullName evidence="1">Uncharacterized protein</fullName>
    </submittedName>
</protein>
<reference evidence="1 2" key="1">
    <citation type="submission" date="2016-03" db="EMBL/GenBank/DDBJ databases">
        <authorList>
            <person name="Ploux O."/>
        </authorList>
    </citation>
    <scope>NUCLEOTIDE SEQUENCE [LARGE SCALE GENOMIC DNA]</scope>
    <source>
        <strain evidence="1 2">R-45378</strain>
    </source>
</reference>
<proteinExistence type="predicted"/>
<comment type="caution">
    <text evidence="1">The sequence shown here is derived from an EMBL/GenBank/DDBJ whole genome shotgun (WGS) entry which is preliminary data.</text>
</comment>
<evidence type="ECO:0000313" key="1">
    <source>
        <dbReference type="EMBL" id="OAI16625.1"/>
    </source>
</evidence>
<dbReference type="EMBL" id="LUUJ01000073">
    <property type="protein sequence ID" value="OAI16625.1"/>
    <property type="molecule type" value="Genomic_DNA"/>
</dbReference>
<dbReference type="AlphaFoldDB" id="A0A177NFC8"/>
<name>A0A177NFC8_9GAMM</name>
<dbReference type="RefSeq" id="WP_197488451.1">
    <property type="nucleotide sequence ID" value="NZ_LUUJ01000073.1"/>
</dbReference>
<dbReference type="Proteomes" id="UP000077857">
    <property type="component" value="Unassembled WGS sequence"/>
</dbReference>